<dbReference type="Pfam" id="PF13639">
    <property type="entry name" value="zf-RING_2"/>
    <property type="match status" value="1"/>
</dbReference>
<protein>
    <recommendedName>
        <fullName evidence="3">RING-type domain-containing protein</fullName>
    </recommendedName>
</protein>
<dbReference type="Gene3D" id="3.30.40.10">
    <property type="entry name" value="Zinc/RING finger domain, C3HC4 (zinc finger)"/>
    <property type="match status" value="1"/>
</dbReference>
<dbReference type="InterPro" id="IPR013083">
    <property type="entry name" value="Znf_RING/FYVE/PHD"/>
</dbReference>
<dbReference type="EMBL" id="MU004183">
    <property type="protein sequence ID" value="KAF2500447.1"/>
    <property type="molecule type" value="Genomic_DNA"/>
</dbReference>
<reference evidence="4" key="1">
    <citation type="journal article" date="2020" name="Stud. Mycol.">
        <title>101 Dothideomycetes genomes: a test case for predicting lifestyles and emergence of pathogens.</title>
        <authorList>
            <person name="Haridas S."/>
            <person name="Albert R."/>
            <person name="Binder M."/>
            <person name="Bloem J."/>
            <person name="Labutti K."/>
            <person name="Salamov A."/>
            <person name="Andreopoulos B."/>
            <person name="Baker S."/>
            <person name="Barry K."/>
            <person name="Bills G."/>
            <person name="Bluhm B."/>
            <person name="Cannon C."/>
            <person name="Castanera R."/>
            <person name="Culley D."/>
            <person name="Daum C."/>
            <person name="Ezra D."/>
            <person name="Gonzalez J."/>
            <person name="Henrissat B."/>
            <person name="Kuo A."/>
            <person name="Liang C."/>
            <person name="Lipzen A."/>
            <person name="Lutzoni F."/>
            <person name="Magnuson J."/>
            <person name="Mondo S."/>
            <person name="Nolan M."/>
            <person name="Ohm R."/>
            <person name="Pangilinan J."/>
            <person name="Park H.-J."/>
            <person name="Ramirez L."/>
            <person name="Alfaro M."/>
            <person name="Sun H."/>
            <person name="Tritt A."/>
            <person name="Yoshinaga Y."/>
            <person name="Zwiers L.-H."/>
            <person name="Turgeon B."/>
            <person name="Goodwin S."/>
            <person name="Spatafora J."/>
            <person name="Crous P."/>
            <person name="Grigoriev I."/>
        </authorList>
    </citation>
    <scope>NUCLEOTIDE SEQUENCE</scope>
    <source>
        <strain evidence="4">CBS 269.34</strain>
    </source>
</reference>
<dbReference type="CDD" id="cd16448">
    <property type="entry name" value="RING-H2"/>
    <property type="match status" value="1"/>
</dbReference>
<name>A0A6A6RAE2_9PEZI</name>
<keyword evidence="1" id="KW-0862">Zinc</keyword>
<gene>
    <name evidence="4" type="ORF">BU16DRAFT_602279</name>
</gene>
<keyword evidence="5" id="KW-1185">Reference proteome</keyword>
<accession>A0A6A6RAE2</accession>
<dbReference type="SUPFAM" id="SSF57850">
    <property type="entry name" value="RING/U-box"/>
    <property type="match status" value="1"/>
</dbReference>
<dbReference type="InterPro" id="IPR001841">
    <property type="entry name" value="Znf_RING"/>
</dbReference>
<keyword evidence="1" id="KW-0479">Metal-binding</keyword>
<keyword evidence="2" id="KW-0175">Coiled coil</keyword>
<evidence type="ECO:0000313" key="5">
    <source>
        <dbReference type="Proteomes" id="UP000799750"/>
    </source>
</evidence>
<evidence type="ECO:0000313" key="4">
    <source>
        <dbReference type="EMBL" id="KAF2500447.1"/>
    </source>
</evidence>
<dbReference type="Proteomes" id="UP000799750">
    <property type="component" value="Unassembled WGS sequence"/>
</dbReference>
<feature type="domain" description="RING-type" evidence="3">
    <location>
        <begin position="210"/>
        <end position="254"/>
    </location>
</feature>
<dbReference type="GO" id="GO:0008270">
    <property type="term" value="F:zinc ion binding"/>
    <property type="evidence" value="ECO:0007669"/>
    <property type="project" value="UniProtKB-KW"/>
</dbReference>
<dbReference type="PROSITE" id="PS50089">
    <property type="entry name" value="ZF_RING_2"/>
    <property type="match status" value="1"/>
</dbReference>
<evidence type="ECO:0000256" key="1">
    <source>
        <dbReference type="PROSITE-ProRule" id="PRU00175"/>
    </source>
</evidence>
<evidence type="ECO:0000259" key="3">
    <source>
        <dbReference type="PROSITE" id="PS50089"/>
    </source>
</evidence>
<dbReference type="AlphaFoldDB" id="A0A6A6RAE2"/>
<dbReference type="SMART" id="SM00184">
    <property type="entry name" value="RING"/>
    <property type="match status" value="1"/>
</dbReference>
<organism evidence="4 5">
    <name type="scientific">Lophium mytilinum</name>
    <dbReference type="NCBI Taxonomy" id="390894"/>
    <lineage>
        <taxon>Eukaryota</taxon>
        <taxon>Fungi</taxon>
        <taxon>Dikarya</taxon>
        <taxon>Ascomycota</taxon>
        <taxon>Pezizomycotina</taxon>
        <taxon>Dothideomycetes</taxon>
        <taxon>Pleosporomycetidae</taxon>
        <taxon>Mytilinidiales</taxon>
        <taxon>Mytilinidiaceae</taxon>
        <taxon>Lophium</taxon>
    </lineage>
</organism>
<keyword evidence="1" id="KW-0863">Zinc-finger</keyword>
<proteinExistence type="predicted"/>
<sequence>MRTVRNRPSPSGIEYHLSAWRRLRNACQELKDRDEDPAQQYEHDLFNDKHDDFSDCHFGHFLPRRRETIDMKAKDFLLAIGAFQCAMVHHPVAECNSHITIVNVQADYTKKPTTFQRDEFRDRIDEMLEEVKSFPTESRKQRGGHFLSAIRTSSIPKEMWEIGQALREQINDGVKLLRYCHTYEDTYEAAGDSILIQPFSVPYFGPPADCAVCLEDADIPDAVSIPCSHVVHRKCLRMMVNGTANNSNRCPYCRLQLCERRTRVPGPTLHFFDQRATVMGMHAIFFARQEHAQLMSLYEFIFGDTPELNWLVVKDVKQCSWEDWGVDEGPEFVPKDNKSEEVEGDAISESSLLWESTEIGMEDGSDSEVSEDELEELSQELQDLVADMDEQELSIAGSGSFNLITLSAYRSINQSHR</sequence>
<evidence type="ECO:0000256" key="2">
    <source>
        <dbReference type="SAM" id="Coils"/>
    </source>
</evidence>
<dbReference type="OrthoDB" id="3800401at2759"/>
<feature type="coiled-coil region" evidence="2">
    <location>
        <begin position="367"/>
        <end position="394"/>
    </location>
</feature>